<dbReference type="SUPFAM" id="SSF141571">
    <property type="entry name" value="Pentapeptide repeat-like"/>
    <property type="match status" value="1"/>
</dbReference>
<dbReference type="SMART" id="SM00320">
    <property type="entry name" value="WD40"/>
    <property type="match status" value="13"/>
</dbReference>
<dbReference type="PROSITE" id="PS50082">
    <property type="entry name" value="WD_REPEATS_2"/>
    <property type="match status" value="9"/>
</dbReference>
<dbReference type="InterPro" id="IPR007111">
    <property type="entry name" value="NACHT_NTPase"/>
</dbReference>
<dbReference type="Pfam" id="PF00400">
    <property type="entry name" value="WD40"/>
    <property type="match status" value="12"/>
</dbReference>
<dbReference type="InterPro" id="IPR001680">
    <property type="entry name" value="WD40_rpt"/>
</dbReference>
<dbReference type="OrthoDB" id="538223at2759"/>
<dbReference type="InterPro" id="IPR015943">
    <property type="entry name" value="WD40/YVTN_repeat-like_dom_sf"/>
</dbReference>
<dbReference type="PROSITE" id="PS50294">
    <property type="entry name" value="WD_REPEATS_REGION"/>
    <property type="match status" value="7"/>
</dbReference>
<feature type="region of interest" description="Disordered" evidence="4">
    <location>
        <begin position="1"/>
        <end position="55"/>
    </location>
</feature>
<feature type="repeat" description="WD" evidence="3">
    <location>
        <begin position="1189"/>
        <end position="1222"/>
    </location>
</feature>
<dbReference type="InterPro" id="IPR019775">
    <property type="entry name" value="WD40_repeat_CS"/>
</dbReference>
<reference evidence="6 7" key="1">
    <citation type="submission" date="2016-05" db="EMBL/GenBank/DDBJ databases">
        <title>Genome sequencing reveals origins of a unique bacterial endosymbiosis in the earliest lineages of terrestrial Fungi.</title>
        <authorList>
            <consortium name="DOE Joint Genome Institute"/>
            <person name="Uehling J."/>
            <person name="Gryganskyi A."/>
            <person name="Hameed K."/>
            <person name="Tschaplinski T."/>
            <person name="Misztal P."/>
            <person name="Wu S."/>
            <person name="Desiro A."/>
            <person name="Vande Pol N."/>
            <person name="Du Z.-Y."/>
            <person name="Zienkiewicz A."/>
            <person name="Zienkiewicz K."/>
            <person name="Morin E."/>
            <person name="Tisserant E."/>
            <person name="Splivallo R."/>
            <person name="Hainaut M."/>
            <person name="Henrissat B."/>
            <person name="Ohm R."/>
            <person name="Kuo A."/>
            <person name="Yan J."/>
            <person name="Lipzen A."/>
            <person name="Nolan M."/>
            <person name="Labutti K."/>
            <person name="Barry K."/>
            <person name="Goldstein A."/>
            <person name="Labbe J."/>
            <person name="Schadt C."/>
            <person name="Tuskan G."/>
            <person name="Grigoriev I."/>
            <person name="Martin F."/>
            <person name="Vilgalys R."/>
            <person name="Bonito G."/>
        </authorList>
    </citation>
    <scope>NUCLEOTIDE SEQUENCE [LARGE SCALE GENOMIC DNA]</scope>
    <source>
        <strain evidence="6 7">AG-77</strain>
    </source>
</reference>
<dbReference type="AlphaFoldDB" id="A0A197JN05"/>
<feature type="repeat" description="WD" evidence="3">
    <location>
        <begin position="805"/>
        <end position="846"/>
    </location>
</feature>
<feature type="repeat" description="WD" evidence="3">
    <location>
        <begin position="763"/>
        <end position="804"/>
    </location>
</feature>
<dbReference type="Gene3D" id="2.130.10.10">
    <property type="entry name" value="YVTN repeat-like/Quinoprotein amine dehydrogenase"/>
    <property type="match status" value="4"/>
</dbReference>
<dbReference type="PROSITE" id="PS00678">
    <property type="entry name" value="WD_REPEATS_1"/>
    <property type="match status" value="2"/>
</dbReference>
<dbReference type="EMBL" id="KV442073">
    <property type="protein sequence ID" value="OAQ25866.1"/>
    <property type="molecule type" value="Genomic_DNA"/>
</dbReference>
<dbReference type="PANTHER" id="PTHR19848:SF8">
    <property type="entry name" value="F-BOX AND WD REPEAT DOMAIN CONTAINING 7"/>
    <property type="match status" value="1"/>
</dbReference>
<feature type="repeat" description="WD" evidence="3">
    <location>
        <begin position="1058"/>
        <end position="1099"/>
    </location>
</feature>
<feature type="compositionally biased region" description="Polar residues" evidence="4">
    <location>
        <begin position="12"/>
        <end position="32"/>
    </location>
</feature>
<dbReference type="PRINTS" id="PR00320">
    <property type="entry name" value="GPROTEINBRPT"/>
</dbReference>
<feature type="domain" description="NACHT" evidence="5">
    <location>
        <begin position="155"/>
        <end position="313"/>
    </location>
</feature>
<dbReference type="InterPro" id="IPR027417">
    <property type="entry name" value="P-loop_NTPase"/>
</dbReference>
<evidence type="ECO:0000256" key="2">
    <source>
        <dbReference type="ARBA" id="ARBA00022737"/>
    </source>
</evidence>
<accession>A0A197JN05</accession>
<dbReference type="SUPFAM" id="SSF50978">
    <property type="entry name" value="WD40 repeat-like"/>
    <property type="match status" value="3"/>
</dbReference>
<dbReference type="Gene3D" id="3.40.50.300">
    <property type="entry name" value="P-loop containing nucleotide triphosphate hydrolases"/>
    <property type="match status" value="1"/>
</dbReference>
<name>A0A197JN05_9FUNG</name>
<dbReference type="InterPro" id="IPR036322">
    <property type="entry name" value="WD40_repeat_dom_sf"/>
</dbReference>
<gene>
    <name evidence="6" type="ORF">K457DRAFT_34890</name>
</gene>
<evidence type="ECO:0000256" key="3">
    <source>
        <dbReference type="PROSITE-ProRule" id="PRU00221"/>
    </source>
</evidence>
<evidence type="ECO:0000256" key="4">
    <source>
        <dbReference type="SAM" id="MobiDB-lite"/>
    </source>
</evidence>
<keyword evidence="2" id="KW-0677">Repeat</keyword>
<sequence length="1279" mass="142045">MSSSLPYEHSRSQSSASNPLSTNHGDLTNNGKRTLPQPDRPAKSRRSLSATTSNSTALQGIQHYTIGRFSSFCDSTSWNPHSSTPFTLPYLSPIPVREIPTVEYAISTLKNQRLEEYKQAVYIPPLAKSNLQAPYNNLFSLIDKVHEFLVGDDQVMLILGDSGAGKSTFIRHLEYKLWNDYEIGGRFPLFINLPALERPEKDLIVEQLWTYKFSEMQIQELEQNRQLLLICDGYDECQLTVNLHTTNLLNRTGHWKAKLLITCRTQYLGPDYRDCFIPTAVDRYHRVTNNLFQEAVIAPFSKSQIEIYVDHYVPLEPRTWVKDDYLDKLTTIPNLMDLARNPFLLTLALESLPRVVRGATNLSSIHITRVELYDIFVEHWLGVNKRRLQSQKLRVDDQITFNELKDDGFERNGIKFQQDLAAAIFREQDGKPVVDYSHRRDKNSWKAAFFGPEPDTSLLRGASLLSRAGNQNRFVHQSVLEYFYSRTVRGPVNDDDEFAPQPHLDTTTSPPIEDHPLSKRSLASEPSIAQFLAERVTLDPGFKQELLAIIERSKNDQQAAVASANAINILVRAGLHFNGSDLQGIRIPRADLSGGQFDSAQLQGADLKGVNFSKSWIRQADFGSAQMEGARFGELSYLKEAERVEACVLSPDGRLLATGLKNGDINIYNTTTWRQIRVSWGHSHGVSSLAYSPDGHQILSGSKDRTLRLWDFSTTDRGGLIRVLPYSVTSVVFSPTGRQFAFAGTDRSVSLCNAQTANVLFILQGHTRPVTGLAYSPDGEQIACCSHGGTIRIFNTQTGLLIKDMESHSEGIRCIAYSPDGRRFVSGFRKGILQLWEMASDRQGPTWRAHTDDVSCTRFSPNGLLIASSCVDGTVKLWDTQARSLLSVFVGHHKRVTSLMFNPDGSQLVSSSRDKTIRFWEVSAAGSGLGLHGPSDPVSGVAFSPSGLSLVSCRQNGTVQQHNAVSGELEQVFSGSCLQASCIAYSKDGLQIATAGREGNIHIWDVTTGKSEFVLQGDQDGVEALAFSPCGQWIATGSKGNIVQLWKFRCGGESVHTFTGHSKSVTTLAFSLTGLQITSKCKDNTFQIWREDTGDFRAMLGRYLGGPDLAIDYSPSGRQDATSLLSEVRPIDVHGADEPYGYLPRHDNIYGLAFSSCGQWIVIRSERSIRLWNSVARYGTQTWRCMAVIEEFFGQVNSVAWRPGLLEFATGCDDGSVRVWKVLERSGRVSVQMIWSSGPAVLASTGALIANAVGLSTTNRALLKQRGAIYNSLVLDKEE</sequence>
<dbReference type="Pfam" id="PF05729">
    <property type="entry name" value="NACHT"/>
    <property type="match status" value="1"/>
</dbReference>
<proteinExistence type="predicted"/>
<keyword evidence="7" id="KW-1185">Reference proteome</keyword>
<dbReference type="SUPFAM" id="SSF52540">
    <property type="entry name" value="P-loop containing nucleoside triphosphate hydrolases"/>
    <property type="match status" value="1"/>
</dbReference>
<dbReference type="PANTHER" id="PTHR19848">
    <property type="entry name" value="WD40 REPEAT PROTEIN"/>
    <property type="match status" value="1"/>
</dbReference>
<protein>
    <submittedName>
        <fullName evidence="6">WD40 repeat-like protein</fullName>
    </submittedName>
</protein>
<dbReference type="InterPro" id="IPR001646">
    <property type="entry name" value="5peptide_repeat"/>
</dbReference>
<evidence type="ECO:0000313" key="6">
    <source>
        <dbReference type="EMBL" id="OAQ25866.1"/>
    </source>
</evidence>
<dbReference type="Gene3D" id="2.160.20.80">
    <property type="entry name" value="E3 ubiquitin-protein ligase SopA"/>
    <property type="match status" value="1"/>
</dbReference>
<feature type="region of interest" description="Disordered" evidence="4">
    <location>
        <begin position="493"/>
        <end position="518"/>
    </location>
</feature>
<evidence type="ECO:0000256" key="1">
    <source>
        <dbReference type="ARBA" id="ARBA00022574"/>
    </source>
</evidence>
<feature type="repeat" description="WD" evidence="3">
    <location>
        <begin position="973"/>
        <end position="1014"/>
    </location>
</feature>
<feature type="repeat" description="WD" evidence="3">
    <location>
        <begin position="1015"/>
        <end position="1049"/>
    </location>
</feature>
<evidence type="ECO:0000259" key="5">
    <source>
        <dbReference type="Pfam" id="PF05729"/>
    </source>
</evidence>
<dbReference type="CDD" id="cd00200">
    <property type="entry name" value="WD40"/>
    <property type="match status" value="2"/>
</dbReference>
<feature type="repeat" description="WD" evidence="3">
    <location>
        <begin position="847"/>
        <end position="888"/>
    </location>
</feature>
<dbReference type="Proteomes" id="UP000078512">
    <property type="component" value="Unassembled WGS sequence"/>
</dbReference>
<feature type="repeat" description="WD" evidence="3">
    <location>
        <begin position="679"/>
        <end position="714"/>
    </location>
</feature>
<organism evidence="6 7">
    <name type="scientific">Linnemannia elongata AG-77</name>
    <dbReference type="NCBI Taxonomy" id="1314771"/>
    <lineage>
        <taxon>Eukaryota</taxon>
        <taxon>Fungi</taxon>
        <taxon>Fungi incertae sedis</taxon>
        <taxon>Mucoromycota</taxon>
        <taxon>Mortierellomycotina</taxon>
        <taxon>Mortierellomycetes</taxon>
        <taxon>Mortierellales</taxon>
        <taxon>Mortierellaceae</taxon>
        <taxon>Linnemannia</taxon>
    </lineage>
</organism>
<feature type="repeat" description="WD" evidence="3">
    <location>
        <begin position="889"/>
        <end position="923"/>
    </location>
</feature>
<dbReference type="Pfam" id="PF00805">
    <property type="entry name" value="Pentapeptide"/>
    <property type="match status" value="1"/>
</dbReference>
<keyword evidence="1 3" id="KW-0853">WD repeat</keyword>
<evidence type="ECO:0000313" key="7">
    <source>
        <dbReference type="Proteomes" id="UP000078512"/>
    </source>
</evidence>
<dbReference type="STRING" id="1314771.A0A197JN05"/>
<dbReference type="InterPro" id="IPR020472">
    <property type="entry name" value="WD40_PAC1"/>
</dbReference>